<dbReference type="InterPro" id="IPR003782">
    <property type="entry name" value="SCO1/SenC"/>
</dbReference>
<evidence type="ECO:0000256" key="2">
    <source>
        <dbReference type="ARBA" id="ARBA00023008"/>
    </source>
</evidence>
<dbReference type="AlphaFoldDB" id="A0A2D1U2W5"/>
<dbReference type="RefSeq" id="WP_099437892.1">
    <property type="nucleotide sequence ID" value="NZ_CP024091.1"/>
</dbReference>
<protein>
    <submittedName>
        <fullName evidence="6">SCO family protein</fullName>
    </submittedName>
</protein>
<dbReference type="PROSITE" id="PS51352">
    <property type="entry name" value="THIOREDOXIN_2"/>
    <property type="match status" value="1"/>
</dbReference>
<evidence type="ECO:0000259" key="5">
    <source>
        <dbReference type="PROSITE" id="PS51352"/>
    </source>
</evidence>
<evidence type="ECO:0000256" key="4">
    <source>
        <dbReference type="PIRSR" id="PIRSR603782-2"/>
    </source>
</evidence>
<proteinExistence type="inferred from homology"/>
<sequence length="212" mass="23967">MKNLFFGAFIIGLFSLGCKNEAKRLPFLQMEVAEKVVEGKSVADTTFRTIPSFKLLNQDSVAVTEKDFDGTIYVADFFFTSCPTICPVMHRNLLKIYKKYEGNPEVKLASHTIDVKYDTPSRMKAYADKLGVKGTQWEYLWGSRDEIYTLAERNYLAAAQEDKNAPGGFVHGGYLTLVDKEKRIRGVYDGTDDADVKKLLADMDILLGEYKQ</sequence>
<dbReference type="Gene3D" id="3.40.30.10">
    <property type="entry name" value="Glutaredoxin"/>
    <property type="match status" value="1"/>
</dbReference>
<feature type="binding site" evidence="3">
    <location>
        <position position="86"/>
    </location>
    <ligand>
        <name>Cu cation</name>
        <dbReference type="ChEBI" id="CHEBI:23378"/>
    </ligand>
</feature>
<feature type="disulfide bond" description="Redox-active" evidence="4">
    <location>
        <begin position="82"/>
        <end position="86"/>
    </location>
</feature>
<dbReference type="PANTHER" id="PTHR12151">
    <property type="entry name" value="ELECTRON TRANSPORT PROTIN SCO1/SENC FAMILY MEMBER"/>
    <property type="match status" value="1"/>
</dbReference>
<feature type="binding site" evidence="3">
    <location>
        <position position="171"/>
    </location>
    <ligand>
        <name>Cu cation</name>
        <dbReference type="ChEBI" id="CHEBI:23378"/>
    </ligand>
</feature>
<keyword evidence="4" id="KW-1015">Disulfide bond</keyword>
<dbReference type="EMBL" id="CP024091">
    <property type="protein sequence ID" value="ATP55950.1"/>
    <property type="molecule type" value="Genomic_DNA"/>
</dbReference>
<accession>A0A2D1U2W5</accession>
<gene>
    <name evidence="6" type="ORF">CPT03_05470</name>
</gene>
<keyword evidence="3" id="KW-0479">Metal-binding</keyword>
<dbReference type="GO" id="GO:0046872">
    <property type="term" value="F:metal ion binding"/>
    <property type="evidence" value="ECO:0007669"/>
    <property type="project" value="UniProtKB-KW"/>
</dbReference>
<organism evidence="6 7">
    <name type="scientific">Pedobacter ginsengisoli</name>
    <dbReference type="NCBI Taxonomy" id="363852"/>
    <lineage>
        <taxon>Bacteria</taxon>
        <taxon>Pseudomonadati</taxon>
        <taxon>Bacteroidota</taxon>
        <taxon>Sphingobacteriia</taxon>
        <taxon>Sphingobacteriales</taxon>
        <taxon>Sphingobacteriaceae</taxon>
        <taxon>Pedobacter</taxon>
    </lineage>
</organism>
<dbReference type="PANTHER" id="PTHR12151:SF25">
    <property type="entry name" value="LINALOOL DEHYDRATASE_ISOMERASE DOMAIN-CONTAINING PROTEIN"/>
    <property type="match status" value="1"/>
</dbReference>
<dbReference type="PROSITE" id="PS51257">
    <property type="entry name" value="PROKAR_LIPOPROTEIN"/>
    <property type="match status" value="1"/>
</dbReference>
<keyword evidence="7" id="KW-1185">Reference proteome</keyword>
<dbReference type="SUPFAM" id="SSF52833">
    <property type="entry name" value="Thioredoxin-like"/>
    <property type="match status" value="1"/>
</dbReference>
<feature type="binding site" evidence="3">
    <location>
        <position position="82"/>
    </location>
    <ligand>
        <name>Cu cation</name>
        <dbReference type="ChEBI" id="CHEBI:23378"/>
    </ligand>
</feature>
<dbReference type="InterPro" id="IPR013766">
    <property type="entry name" value="Thioredoxin_domain"/>
</dbReference>
<reference evidence="6 7" key="1">
    <citation type="submission" date="2017-10" db="EMBL/GenBank/DDBJ databases">
        <title>Whole genome of Pedobacter ginsengisoli T01R-27 isolated from tomato rhizosphere.</title>
        <authorList>
            <person name="Weon H.-Y."/>
            <person name="Lee S.A."/>
            <person name="Sang M.K."/>
            <person name="Song J."/>
        </authorList>
    </citation>
    <scope>NUCLEOTIDE SEQUENCE [LARGE SCALE GENOMIC DNA]</scope>
    <source>
        <strain evidence="6 7">T01R-27</strain>
    </source>
</reference>
<keyword evidence="2 3" id="KW-0186">Copper</keyword>
<dbReference type="Proteomes" id="UP000223749">
    <property type="component" value="Chromosome"/>
</dbReference>
<dbReference type="InterPro" id="IPR036249">
    <property type="entry name" value="Thioredoxin-like_sf"/>
</dbReference>
<comment type="similarity">
    <text evidence="1">Belongs to the SCO1/2 family.</text>
</comment>
<feature type="domain" description="Thioredoxin" evidence="5">
    <location>
        <begin position="44"/>
        <end position="208"/>
    </location>
</feature>
<dbReference type="Pfam" id="PF02630">
    <property type="entry name" value="SCO1-SenC"/>
    <property type="match status" value="1"/>
</dbReference>
<dbReference type="CDD" id="cd02968">
    <property type="entry name" value="SCO"/>
    <property type="match status" value="1"/>
</dbReference>
<name>A0A2D1U2W5_9SPHI</name>
<evidence type="ECO:0000256" key="3">
    <source>
        <dbReference type="PIRSR" id="PIRSR603782-1"/>
    </source>
</evidence>
<dbReference type="OrthoDB" id="9811998at2"/>
<evidence type="ECO:0000313" key="7">
    <source>
        <dbReference type="Proteomes" id="UP000223749"/>
    </source>
</evidence>
<evidence type="ECO:0000313" key="6">
    <source>
        <dbReference type="EMBL" id="ATP55950.1"/>
    </source>
</evidence>
<dbReference type="KEGG" id="pgs:CPT03_05470"/>
<evidence type="ECO:0000256" key="1">
    <source>
        <dbReference type="ARBA" id="ARBA00010996"/>
    </source>
</evidence>